<accession>A0A1I1SLI6</accession>
<dbReference type="Proteomes" id="UP000198598">
    <property type="component" value="Unassembled WGS sequence"/>
</dbReference>
<dbReference type="EMBL" id="FOLQ01000005">
    <property type="protein sequence ID" value="SFD43900.1"/>
    <property type="molecule type" value="Genomic_DNA"/>
</dbReference>
<name>A0A1I1SLI6_9BACT</name>
<keyword evidence="2" id="KW-1185">Reference proteome</keyword>
<evidence type="ECO:0000313" key="2">
    <source>
        <dbReference type="Proteomes" id="UP000198598"/>
    </source>
</evidence>
<proteinExistence type="predicted"/>
<gene>
    <name evidence="1" type="ORF">SAMN05216167_10545</name>
</gene>
<protein>
    <submittedName>
        <fullName evidence="1">Uncharacterized protein</fullName>
    </submittedName>
</protein>
<organism evidence="1 2">
    <name type="scientific">Spirosoma endophyticum</name>
    <dbReference type="NCBI Taxonomy" id="662367"/>
    <lineage>
        <taxon>Bacteria</taxon>
        <taxon>Pseudomonadati</taxon>
        <taxon>Bacteroidota</taxon>
        <taxon>Cytophagia</taxon>
        <taxon>Cytophagales</taxon>
        <taxon>Cytophagaceae</taxon>
        <taxon>Spirosoma</taxon>
    </lineage>
</organism>
<dbReference type="AlphaFoldDB" id="A0A1I1SLI6"/>
<dbReference type="RefSeq" id="WP_093827361.1">
    <property type="nucleotide sequence ID" value="NZ_FOLQ01000005.1"/>
</dbReference>
<sequence length="104" mass="11634">MNNAGIKQHIRSEIQAFRTLPPSVDNATVREQYHQIKELVNNLSGSTADEKELYLQAANVVNLFSQKDEGYFLTANGSDISQKTAALLRLQEWAKRAGDILQDS</sequence>
<evidence type="ECO:0000313" key="1">
    <source>
        <dbReference type="EMBL" id="SFD43900.1"/>
    </source>
</evidence>
<reference evidence="1 2" key="1">
    <citation type="submission" date="2016-10" db="EMBL/GenBank/DDBJ databases">
        <authorList>
            <person name="de Groot N.N."/>
        </authorList>
    </citation>
    <scope>NUCLEOTIDE SEQUENCE [LARGE SCALE GENOMIC DNA]</scope>
    <source>
        <strain evidence="1 2">DSM 26130</strain>
    </source>
</reference>